<protein>
    <submittedName>
        <fullName evidence="1">Uncharacterized protein</fullName>
    </submittedName>
</protein>
<evidence type="ECO:0000313" key="2">
    <source>
        <dbReference type="Proteomes" id="UP001206925"/>
    </source>
</evidence>
<evidence type="ECO:0000313" key="1">
    <source>
        <dbReference type="EMBL" id="KAI7731512.1"/>
    </source>
</evidence>
<dbReference type="AlphaFoldDB" id="A0AAD5BXY2"/>
<dbReference type="SUPFAM" id="SSF53474">
    <property type="entry name" value="alpha/beta-Hydrolases"/>
    <property type="match status" value="1"/>
</dbReference>
<accession>A0AAD5BXY2</accession>
<comment type="caution">
    <text evidence="1">The sequence shown here is derived from an EMBL/GenBank/DDBJ whole genome shotgun (WGS) entry which is preliminary data.</text>
</comment>
<dbReference type="EMBL" id="JAMZMK010010439">
    <property type="protein sequence ID" value="KAI7731512.1"/>
    <property type="molecule type" value="Genomic_DNA"/>
</dbReference>
<dbReference type="Proteomes" id="UP001206925">
    <property type="component" value="Unassembled WGS sequence"/>
</dbReference>
<sequence length="351" mass="40161">MASQPEIFDVSGPFHLLSSFDWRNTFHQRSLAASLVQGVYSLEGDRQRGCVVGVNQHKAHASPWWERFHFQLNHVLVDDSDLSYFGAIYELKYAHPCFYQSSPYPPRYVIAFRGTLITNFTRFEDMKLNMRCVFAKLEESSRFCIAFEAVWNTVVTAGPANAWIAGHSLGASIAMQVGKNMAKSRYHVETYLFNPPFISVLPIEQMIKNETLKHGVRIAGSLMTAGIATAMNIHCEDPEEDLFTVLSEWTPYVFVNQTDPICAEYIGYFQHREKMDEMGVGKYERIATKYSFGSLVSGAIGRDMEPLHIVPTAYMTVNISPSEDLRRAHGIVQWWQPHFQWQSKLYKFKTL</sequence>
<proteinExistence type="predicted"/>
<dbReference type="PANTHER" id="PTHR31479">
    <property type="entry name" value="ALPHA/BETA-HYDROLASES SUPERFAMILY PROTEIN"/>
    <property type="match status" value="1"/>
</dbReference>
<name>A0AAD5BXY2_AMBAR</name>
<reference evidence="1" key="1">
    <citation type="submission" date="2022-06" db="EMBL/GenBank/DDBJ databases">
        <title>Uncovering the hologenomic basis of an extraordinary plant invasion.</title>
        <authorList>
            <person name="Bieker V.C."/>
            <person name="Martin M.D."/>
            <person name="Gilbert T."/>
            <person name="Hodgins K."/>
            <person name="Battlay P."/>
            <person name="Petersen B."/>
            <person name="Wilson J."/>
        </authorList>
    </citation>
    <scope>NUCLEOTIDE SEQUENCE</scope>
    <source>
        <strain evidence="1">AA19_3_7</strain>
        <tissue evidence="1">Leaf</tissue>
    </source>
</reference>
<keyword evidence="2" id="KW-1185">Reference proteome</keyword>
<dbReference type="PANTHER" id="PTHR31479:SF4">
    <property type="entry name" value="FUNGAL LIPASE-LIKE DOMAIN-CONTAINING PROTEIN"/>
    <property type="match status" value="1"/>
</dbReference>
<dbReference type="Gene3D" id="3.40.50.1820">
    <property type="entry name" value="alpha/beta hydrolase"/>
    <property type="match status" value="1"/>
</dbReference>
<gene>
    <name evidence="1" type="ORF">M8C21_014776</name>
</gene>
<dbReference type="InterPro" id="IPR029058">
    <property type="entry name" value="AB_hydrolase_fold"/>
</dbReference>
<organism evidence="1 2">
    <name type="scientific">Ambrosia artemisiifolia</name>
    <name type="common">Common ragweed</name>
    <dbReference type="NCBI Taxonomy" id="4212"/>
    <lineage>
        <taxon>Eukaryota</taxon>
        <taxon>Viridiplantae</taxon>
        <taxon>Streptophyta</taxon>
        <taxon>Embryophyta</taxon>
        <taxon>Tracheophyta</taxon>
        <taxon>Spermatophyta</taxon>
        <taxon>Magnoliopsida</taxon>
        <taxon>eudicotyledons</taxon>
        <taxon>Gunneridae</taxon>
        <taxon>Pentapetalae</taxon>
        <taxon>asterids</taxon>
        <taxon>campanulids</taxon>
        <taxon>Asterales</taxon>
        <taxon>Asteraceae</taxon>
        <taxon>Asteroideae</taxon>
        <taxon>Heliantheae alliance</taxon>
        <taxon>Heliantheae</taxon>
        <taxon>Ambrosia</taxon>
    </lineage>
</organism>